<dbReference type="PRINTS" id="PR00364">
    <property type="entry name" value="DISEASERSIST"/>
</dbReference>
<proteinExistence type="predicted"/>
<dbReference type="Gene3D" id="3.40.50.300">
    <property type="entry name" value="P-loop containing nucleotide triphosphate hydrolases"/>
    <property type="match status" value="1"/>
</dbReference>
<dbReference type="Gene3D" id="1.25.40.10">
    <property type="entry name" value="Tetratricopeptide repeat domain"/>
    <property type="match status" value="2"/>
</dbReference>
<dbReference type="InterPro" id="IPR041664">
    <property type="entry name" value="AAA_16"/>
</dbReference>
<dbReference type="SUPFAM" id="SSF48452">
    <property type="entry name" value="TPR-like"/>
    <property type="match status" value="2"/>
</dbReference>
<keyword evidence="1" id="KW-0812">Transmembrane</keyword>
<dbReference type="PANTHER" id="PTHR46082">
    <property type="entry name" value="ATP/GTP-BINDING PROTEIN-RELATED"/>
    <property type="match status" value="1"/>
</dbReference>
<protein>
    <submittedName>
        <fullName evidence="3">Tetratricopeptide repeat protein</fullName>
    </submittedName>
</protein>
<evidence type="ECO:0000313" key="4">
    <source>
        <dbReference type="Proteomes" id="UP000584670"/>
    </source>
</evidence>
<dbReference type="EMBL" id="JACMSF010000025">
    <property type="protein sequence ID" value="MBC2904413.1"/>
    <property type="molecule type" value="Genomic_DNA"/>
</dbReference>
<dbReference type="RefSeq" id="WP_186284282.1">
    <property type="nucleotide sequence ID" value="NZ_JACMSF010000025.1"/>
</dbReference>
<dbReference type="InterPro" id="IPR011990">
    <property type="entry name" value="TPR-like_helical_dom_sf"/>
</dbReference>
<keyword evidence="1" id="KW-1133">Transmembrane helix</keyword>
<evidence type="ECO:0000256" key="1">
    <source>
        <dbReference type="SAM" id="Phobius"/>
    </source>
</evidence>
<keyword evidence="4" id="KW-1185">Reference proteome</keyword>
<dbReference type="Pfam" id="PF13424">
    <property type="entry name" value="TPR_12"/>
    <property type="match status" value="2"/>
</dbReference>
<dbReference type="AlphaFoldDB" id="A0A7X1J581"/>
<reference evidence="3 4" key="1">
    <citation type="submission" date="2020-08" db="EMBL/GenBank/DDBJ databases">
        <title>Streptomyces sp. PSKA01 genome sequencing and assembly.</title>
        <authorList>
            <person name="Mandal S."/>
            <person name="Maiti P.K."/>
            <person name="Das P."/>
        </authorList>
    </citation>
    <scope>NUCLEOTIDE SEQUENCE [LARGE SCALE GENOMIC DNA]</scope>
    <source>
        <strain evidence="3 4">PSKA01</strain>
    </source>
</reference>
<evidence type="ECO:0000313" key="3">
    <source>
        <dbReference type="EMBL" id="MBC2904413.1"/>
    </source>
</evidence>
<dbReference type="Pfam" id="PF13374">
    <property type="entry name" value="TPR_10"/>
    <property type="match status" value="1"/>
</dbReference>
<dbReference type="Proteomes" id="UP000584670">
    <property type="component" value="Unassembled WGS sequence"/>
</dbReference>
<organism evidence="3 4">
    <name type="scientific">Streptomyces cupreus</name>
    <dbReference type="NCBI Taxonomy" id="2759956"/>
    <lineage>
        <taxon>Bacteria</taxon>
        <taxon>Bacillati</taxon>
        <taxon>Actinomycetota</taxon>
        <taxon>Actinomycetes</taxon>
        <taxon>Kitasatosporales</taxon>
        <taxon>Streptomycetaceae</taxon>
        <taxon>Streptomyces</taxon>
    </lineage>
</organism>
<name>A0A7X1J581_9ACTN</name>
<feature type="transmembrane region" description="Helical" evidence="1">
    <location>
        <begin position="6"/>
        <end position="24"/>
    </location>
</feature>
<dbReference type="InterPro" id="IPR027417">
    <property type="entry name" value="P-loop_NTPase"/>
</dbReference>
<evidence type="ECO:0000259" key="2">
    <source>
        <dbReference type="Pfam" id="PF13191"/>
    </source>
</evidence>
<comment type="caution">
    <text evidence="3">The sequence shown here is derived from an EMBL/GenBank/DDBJ whole genome shotgun (WGS) entry which is preliminary data.</text>
</comment>
<dbReference type="SUPFAM" id="SSF52540">
    <property type="entry name" value="P-loop containing nucleoside triphosphate hydrolases"/>
    <property type="match status" value="1"/>
</dbReference>
<dbReference type="Pfam" id="PF13191">
    <property type="entry name" value="AAA_16"/>
    <property type="match status" value="1"/>
</dbReference>
<gene>
    <name evidence="3" type="ORF">H4N64_22895</name>
</gene>
<accession>A0A7X1J581</accession>
<dbReference type="InterPro" id="IPR053137">
    <property type="entry name" value="NLR-like"/>
</dbReference>
<feature type="domain" description="Orc1-like AAA ATPase" evidence="2">
    <location>
        <begin position="62"/>
        <end position="178"/>
    </location>
</feature>
<sequence>MDAGLVWSAVGTLGTCTGLGLAWLQLRAQVLEHRQGPVPTGPTVFGESVAPPTGRLPFETHGRDEVMAQLRKWLRRPPVAIVILAGMGGIGKSTVAAALAEHALRRGRAGRLTRRVWWVSAADHLSLAAGLVSVMRQLGATSADLQAVASGAPDAPDRFWALLERASPGWLLIFDNADDPEVLAGVHRHNEPNGGGRFPSGPAAVSDGTGWMRPSRRGLTVVTSRNAEQRTWGRHALVYRIGPLDEAEGARVLLGLAPGAGDETEARRLARRLGGLPLALHLAGAYLYSPVARWRTFADYHHILDTREGARLLDAPQAEARAVVMRTWEISLDGLARRGVPHARALLRLLSCWAPATLIPLDLLDARRLACVLRPQAPGPFAAGNDEDADSLVEDALHGLNAMGLIEVRVCGQQTAVVLHPLMAETNRIHMASEVTRPGEPDARLVRRVAVRLITFALSGLRWYMPADWPRFRLLGIHVHAMLDTVAPRLAQESLTALISAVCTTGAAIEQSGAIDVGEDLYRLALTRGSSLGQHHPVILKLRHHLAWNTATRGRLVDSEAMFQRVYAVRRQVLGEDHPETLDTRHELAWIAAAQGRWGEAESGYRRVLPSRQRLLGENDVHTLTTRHELGWAIANQGRLEEAEAELRPVLRIRRQELGEEHPHTLATFHELAWITAKRGRYAEAEAMYRQLLEARLRVLGDNHHHTLSVHHELGWVLSLQGRWSEAMAECERTARARGQVLGDDHPETLASRSALHHLQNGHVPDAGHIA</sequence>
<feature type="transmembrane region" description="Helical" evidence="1">
    <location>
        <begin position="79"/>
        <end position="100"/>
    </location>
</feature>
<keyword evidence="1" id="KW-0472">Membrane</keyword>
<dbReference type="PANTHER" id="PTHR46082:SF6">
    <property type="entry name" value="AAA+ ATPASE DOMAIN-CONTAINING PROTEIN-RELATED"/>
    <property type="match status" value="1"/>
</dbReference>